<evidence type="ECO:0000313" key="3">
    <source>
        <dbReference type="EMBL" id="PLX16999.1"/>
    </source>
</evidence>
<evidence type="ECO:0000256" key="2">
    <source>
        <dbReference type="SAM" id="SignalP"/>
    </source>
</evidence>
<evidence type="ECO:0000256" key="1">
    <source>
        <dbReference type="SAM" id="MobiDB-lite"/>
    </source>
</evidence>
<sequence length="545" mass="61179">MNKKTILSIILILTVITAFCQTHTGSISLGSSSPKQVAKQQPKVEPIPKEVLRFTPKNGMLPYFEEPIYKSHEEANKILRLVGAEPMPDFYPGHNYDLPPLNTDLQKNLQKRVDYSLELTSIRYDFQRQIEGKSPREIVNFKPSPQNLQRSREINQKLKEIDTQIFKDIKNNTQDATRDILDFVIKRGNRGNISTLSNVMINLKETINRSDKENVDYDPSSGRFSPGGSSSFLSNEGLQQITSFIDNVINIVGQVSSILGIDEEVSGNIQQTLCMGKELIINFHQLFCIINTMFSDGAQTSISAAINGTPQTGANNFTPSSNTTPDTTTTPDSSPSPTTTTPNTTTTGDAFTGNLSRDIRYERLMENGEFTDTTTMTAQAIQQFLESRNSRLKDSYRGQMPSQIIHDVCAQYGINPKVIISTAQKEQSLITRQNVTENTLDWAMGVGCPDNGYHNPAYRGLGKQLESAIRIFKRWYDDGLSKNISTNGFTKRVNYGTTNQRIENEATYSLYMYTPHTYDIHLSQRSGGNYLFCQVYIGFFGGFIR</sequence>
<evidence type="ECO:0008006" key="5">
    <source>
        <dbReference type="Google" id="ProtNLM"/>
    </source>
</evidence>
<feature type="region of interest" description="Disordered" evidence="1">
    <location>
        <begin position="305"/>
        <end position="355"/>
    </location>
</feature>
<feature type="signal peptide" evidence="2">
    <location>
        <begin position="1"/>
        <end position="20"/>
    </location>
</feature>
<proteinExistence type="predicted"/>
<evidence type="ECO:0000313" key="4">
    <source>
        <dbReference type="Proteomes" id="UP000234857"/>
    </source>
</evidence>
<keyword evidence="2" id="KW-0732">Signal</keyword>
<accession>A0A2N5ZEB8</accession>
<feature type="compositionally biased region" description="Low complexity" evidence="1">
    <location>
        <begin position="318"/>
        <end position="347"/>
    </location>
</feature>
<dbReference type="EMBL" id="PKTG01000097">
    <property type="protein sequence ID" value="PLX16999.1"/>
    <property type="molecule type" value="Genomic_DNA"/>
</dbReference>
<dbReference type="AlphaFoldDB" id="A0A2N5ZEB8"/>
<comment type="caution">
    <text evidence="3">The sequence shown here is derived from an EMBL/GenBank/DDBJ whole genome shotgun (WGS) entry which is preliminary data.</text>
</comment>
<reference evidence="3 4" key="1">
    <citation type="submission" date="2017-11" db="EMBL/GenBank/DDBJ databases">
        <title>Genome-resolved metagenomics identifies genetic mobility, metabolic interactions, and unexpected diversity in perchlorate-reducing communities.</title>
        <authorList>
            <person name="Barnum T.P."/>
            <person name="Figueroa I.A."/>
            <person name="Carlstrom C.I."/>
            <person name="Lucas L.N."/>
            <person name="Engelbrektson A.L."/>
            <person name="Coates J.D."/>
        </authorList>
    </citation>
    <scope>NUCLEOTIDE SEQUENCE [LARGE SCALE GENOMIC DNA]</scope>
    <source>
        <strain evidence="3">BM706</strain>
    </source>
</reference>
<name>A0A2N5ZEB8_MUIH1</name>
<protein>
    <recommendedName>
        <fullName evidence="5">Transglycosylase SLT domain-containing protein</fullName>
    </recommendedName>
</protein>
<feature type="compositionally biased region" description="Polar residues" evidence="1">
    <location>
        <begin position="305"/>
        <end position="317"/>
    </location>
</feature>
<organism evidence="3 4">
    <name type="scientific">Muiribacterium halophilum</name>
    <dbReference type="NCBI Taxonomy" id="2053465"/>
    <lineage>
        <taxon>Bacteria</taxon>
        <taxon>Candidatus Muiribacteriota</taxon>
        <taxon>Candidatus Muiribacteriia</taxon>
        <taxon>Candidatus Muiribacteriales</taxon>
        <taxon>Candidatus Muiribacteriaceae</taxon>
        <taxon>Candidatus Muiribacterium</taxon>
    </lineage>
</organism>
<feature type="chain" id="PRO_5014646116" description="Transglycosylase SLT domain-containing protein" evidence="2">
    <location>
        <begin position="21"/>
        <end position="545"/>
    </location>
</feature>
<dbReference type="Proteomes" id="UP000234857">
    <property type="component" value="Unassembled WGS sequence"/>
</dbReference>
<gene>
    <name evidence="3" type="ORF">C0601_08460</name>
</gene>